<dbReference type="EMBL" id="GL732525">
    <property type="protein sequence ID" value="EFX88892.1"/>
    <property type="molecule type" value="Genomic_DNA"/>
</dbReference>
<organism evidence="1 2">
    <name type="scientific">Daphnia pulex</name>
    <name type="common">Water flea</name>
    <dbReference type="NCBI Taxonomy" id="6669"/>
    <lineage>
        <taxon>Eukaryota</taxon>
        <taxon>Metazoa</taxon>
        <taxon>Ecdysozoa</taxon>
        <taxon>Arthropoda</taxon>
        <taxon>Crustacea</taxon>
        <taxon>Branchiopoda</taxon>
        <taxon>Diplostraca</taxon>
        <taxon>Cladocera</taxon>
        <taxon>Anomopoda</taxon>
        <taxon>Daphniidae</taxon>
        <taxon>Daphnia</taxon>
    </lineage>
</organism>
<name>E9FUP0_DAPPU</name>
<evidence type="ECO:0000313" key="1">
    <source>
        <dbReference type="EMBL" id="EFX88892.1"/>
    </source>
</evidence>
<protein>
    <submittedName>
        <fullName evidence="1">Uncharacterized protein</fullName>
    </submittedName>
</protein>
<dbReference type="HOGENOM" id="CLU_3052448_0_0_1"/>
<evidence type="ECO:0000313" key="2">
    <source>
        <dbReference type="Proteomes" id="UP000000305"/>
    </source>
</evidence>
<dbReference type="Proteomes" id="UP000000305">
    <property type="component" value="Unassembled WGS sequence"/>
</dbReference>
<dbReference type="InParanoid" id="E9FUP0"/>
<accession>E9FUP0</accession>
<sequence length="54" mass="6033">MIQNFGLSILLRTRLASPRQVPGLWEESQSLEGGSQRLELLAASPTFDFEIEVT</sequence>
<keyword evidence="2" id="KW-1185">Reference proteome</keyword>
<dbReference type="AlphaFoldDB" id="E9FUP0"/>
<reference evidence="1 2" key="1">
    <citation type="journal article" date="2011" name="Science">
        <title>The ecoresponsive genome of Daphnia pulex.</title>
        <authorList>
            <person name="Colbourne J.K."/>
            <person name="Pfrender M.E."/>
            <person name="Gilbert D."/>
            <person name="Thomas W.K."/>
            <person name="Tucker A."/>
            <person name="Oakley T.H."/>
            <person name="Tokishita S."/>
            <person name="Aerts A."/>
            <person name="Arnold G.J."/>
            <person name="Basu M.K."/>
            <person name="Bauer D.J."/>
            <person name="Caceres C.E."/>
            <person name="Carmel L."/>
            <person name="Casola C."/>
            <person name="Choi J.H."/>
            <person name="Detter J.C."/>
            <person name="Dong Q."/>
            <person name="Dusheyko S."/>
            <person name="Eads B.D."/>
            <person name="Frohlich T."/>
            <person name="Geiler-Samerotte K.A."/>
            <person name="Gerlach D."/>
            <person name="Hatcher P."/>
            <person name="Jogdeo S."/>
            <person name="Krijgsveld J."/>
            <person name="Kriventseva E.V."/>
            <person name="Kultz D."/>
            <person name="Laforsch C."/>
            <person name="Lindquist E."/>
            <person name="Lopez J."/>
            <person name="Manak J.R."/>
            <person name="Muller J."/>
            <person name="Pangilinan J."/>
            <person name="Patwardhan R.P."/>
            <person name="Pitluck S."/>
            <person name="Pritham E.J."/>
            <person name="Rechtsteiner A."/>
            <person name="Rho M."/>
            <person name="Rogozin I.B."/>
            <person name="Sakarya O."/>
            <person name="Salamov A."/>
            <person name="Schaack S."/>
            <person name="Shapiro H."/>
            <person name="Shiga Y."/>
            <person name="Skalitzky C."/>
            <person name="Smith Z."/>
            <person name="Souvorov A."/>
            <person name="Sung W."/>
            <person name="Tang Z."/>
            <person name="Tsuchiya D."/>
            <person name="Tu H."/>
            <person name="Vos H."/>
            <person name="Wang M."/>
            <person name="Wolf Y.I."/>
            <person name="Yamagata H."/>
            <person name="Yamada T."/>
            <person name="Ye Y."/>
            <person name="Shaw J.R."/>
            <person name="Andrews J."/>
            <person name="Crease T.J."/>
            <person name="Tang H."/>
            <person name="Lucas S.M."/>
            <person name="Robertson H.M."/>
            <person name="Bork P."/>
            <person name="Koonin E.V."/>
            <person name="Zdobnov E.M."/>
            <person name="Grigoriev I.V."/>
            <person name="Lynch M."/>
            <person name="Boore J.L."/>
        </authorList>
    </citation>
    <scope>NUCLEOTIDE SEQUENCE [LARGE SCALE GENOMIC DNA]</scope>
</reference>
<dbReference type="KEGG" id="dpx:DAPPUDRAFT_234139"/>
<gene>
    <name evidence="1" type="ORF">DAPPUDRAFT_234139</name>
</gene>
<proteinExistence type="predicted"/>